<organism evidence="1 2">
    <name type="scientific">Desulfovibrio ferrophilus</name>
    <dbReference type="NCBI Taxonomy" id="241368"/>
    <lineage>
        <taxon>Bacteria</taxon>
        <taxon>Pseudomonadati</taxon>
        <taxon>Thermodesulfobacteriota</taxon>
        <taxon>Desulfovibrionia</taxon>
        <taxon>Desulfovibrionales</taxon>
        <taxon>Desulfovibrionaceae</taxon>
        <taxon>Desulfovibrio</taxon>
    </lineage>
</organism>
<evidence type="ECO:0000313" key="2">
    <source>
        <dbReference type="Proteomes" id="UP000269883"/>
    </source>
</evidence>
<dbReference type="AlphaFoldDB" id="A0A2Z6B0P8"/>
<dbReference type="EMBL" id="AP017378">
    <property type="protein sequence ID" value="BBD09054.1"/>
    <property type="molecule type" value="Genomic_DNA"/>
</dbReference>
<sequence>MGSVIALEQYKKRQAPEKHLDSVLYPRPRINDSEIFSKDFTRLENVVFAILKVREILRYHVHSNEEWQYLILCVLDAAYYFDAQKSQLLKEATTTLKDYILDETNARNGKDMTSALLLMDLIEKSPRMKKTAPTD</sequence>
<protein>
    <submittedName>
        <fullName evidence="1">Uncharacterized protein</fullName>
    </submittedName>
</protein>
<dbReference type="OrthoDB" id="5456958at2"/>
<dbReference type="Proteomes" id="UP000269883">
    <property type="component" value="Chromosome"/>
</dbReference>
<gene>
    <name evidence="1" type="ORF">DFE_2328</name>
</gene>
<accession>A0A2Z6B0P8</accession>
<name>A0A2Z6B0P8_9BACT</name>
<evidence type="ECO:0000313" key="1">
    <source>
        <dbReference type="EMBL" id="BBD09054.1"/>
    </source>
</evidence>
<dbReference type="KEGG" id="dfl:DFE_2328"/>
<keyword evidence="2" id="KW-1185">Reference proteome</keyword>
<proteinExistence type="predicted"/>
<reference evidence="1 2" key="1">
    <citation type="journal article" date="2018" name="Sci. Adv.">
        <title>Multi-heme cytochromes provide a pathway for survival in energy-limited environments.</title>
        <authorList>
            <person name="Deng X."/>
            <person name="Dohmae N."/>
            <person name="Nealson K.H."/>
            <person name="Hashimoto K."/>
            <person name="Okamoto A."/>
        </authorList>
    </citation>
    <scope>NUCLEOTIDE SEQUENCE [LARGE SCALE GENOMIC DNA]</scope>
    <source>
        <strain evidence="1 2">IS5</strain>
    </source>
</reference>
<dbReference type="RefSeq" id="WP_126379703.1">
    <property type="nucleotide sequence ID" value="NZ_AP017378.1"/>
</dbReference>